<feature type="region of interest" description="Disordered" evidence="1">
    <location>
        <begin position="307"/>
        <end position="329"/>
    </location>
</feature>
<dbReference type="PANTHER" id="PTHR23150">
    <property type="entry name" value="SULFATASE MODIFYING FACTOR 1, 2"/>
    <property type="match status" value="1"/>
</dbReference>
<dbReference type="EMBL" id="FTOU01000010">
    <property type="protein sequence ID" value="SIS95951.1"/>
    <property type="molecule type" value="Genomic_DNA"/>
</dbReference>
<dbReference type="Proteomes" id="UP000186216">
    <property type="component" value="Unassembled WGS sequence"/>
</dbReference>
<dbReference type="GO" id="GO:0120147">
    <property type="term" value="F:formylglycine-generating oxidase activity"/>
    <property type="evidence" value="ECO:0007669"/>
    <property type="project" value="TreeGrafter"/>
</dbReference>
<dbReference type="InterPro" id="IPR016187">
    <property type="entry name" value="CTDL_fold"/>
</dbReference>
<dbReference type="Pfam" id="PF03781">
    <property type="entry name" value="FGE-sulfatase"/>
    <property type="match status" value="1"/>
</dbReference>
<evidence type="ECO:0000313" key="3">
    <source>
        <dbReference type="EMBL" id="SIS95951.1"/>
    </source>
</evidence>
<sequence>MGKDGEGKTCCGASRAMLSSDPMERDAWFLQQAEEVSRAPASVTDELRGRLKPIPGGIYEMGARRSSFPADLDSPRRKVKVSPFLMSPHSVTNADYARFVEASGYLTVAEQEGWSFVFHLFLADRAAWPISPPGLRWWRRVDGACWSAPEGPGSDITGREDHPAVHIAWYDALAYCNWAGLRLPREAEWERAARGGLVKRKFPWGDEMMPGGAFAMNTFQGKFPDLNTAEDGWPGTAPVDAFEANGHGMFNMTGNVWEWVQDRFGPRPPAGRLPETDPAGPTEGHARVQRGGSYLCHASYCDRYHVHSRTRNDPDSSTGNCGFRVAADP</sequence>
<dbReference type="PANTHER" id="PTHR23150:SF19">
    <property type="entry name" value="FORMYLGLYCINE-GENERATING ENZYME"/>
    <property type="match status" value="1"/>
</dbReference>
<dbReference type="AlphaFoldDB" id="A0AA45W5Q4"/>
<dbReference type="InterPro" id="IPR042095">
    <property type="entry name" value="SUMF_sf"/>
</dbReference>
<dbReference type="InterPro" id="IPR051043">
    <property type="entry name" value="Sulfatase_Mod_Factor_Kinase"/>
</dbReference>
<evidence type="ECO:0000259" key="2">
    <source>
        <dbReference type="Pfam" id="PF03781"/>
    </source>
</evidence>
<name>A0AA45W5Q4_9RHOB</name>
<protein>
    <submittedName>
        <fullName evidence="3">Formylglycine-generating enzyme, required for sulfatase activity, contains SUMF1/FGE domain</fullName>
    </submittedName>
</protein>
<organism evidence="3 4">
    <name type="scientific">Paracoccus saliphilus</name>
    <dbReference type="NCBI Taxonomy" id="405559"/>
    <lineage>
        <taxon>Bacteria</taxon>
        <taxon>Pseudomonadati</taxon>
        <taxon>Pseudomonadota</taxon>
        <taxon>Alphaproteobacteria</taxon>
        <taxon>Rhodobacterales</taxon>
        <taxon>Paracoccaceae</taxon>
        <taxon>Paracoccus</taxon>
    </lineage>
</organism>
<dbReference type="SUPFAM" id="SSF56436">
    <property type="entry name" value="C-type lectin-like"/>
    <property type="match status" value="1"/>
</dbReference>
<reference evidence="3 4" key="1">
    <citation type="submission" date="2017-01" db="EMBL/GenBank/DDBJ databases">
        <authorList>
            <person name="Varghese N."/>
            <person name="Submissions S."/>
        </authorList>
    </citation>
    <scope>NUCLEOTIDE SEQUENCE [LARGE SCALE GENOMIC DNA]</scope>
    <source>
        <strain evidence="3 4">DSM 18447</strain>
    </source>
</reference>
<evidence type="ECO:0000256" key="1">
    <source>
        <dbReference type="SAM" id="MobiDB-lite"/>
    </source>
</evidence>
<feature type="region of interest" description="Disordered" evidence="1">
    <location>
        <begin position="265"/>
        <end position="287"/>
    </location>
</feature>
<dbReference type="InterPro" id="IPR005532">
    <property type="entry name" value="SUMF_dom"/>
</dbReference>
<gene>
    <name evidence="3" type="ORF">SAMN05421772_11041</name>
</gene>
<dbReference type="RefSeq" id="WP_272848312.1">
    <property type="nucleotide sequence ID" value="NZ_CP067141.1"/>
</dbReference>
<feature type="domain" description="Sulfatase-modifying factor enzyme-like" evidence="2">
    <location>
        <begin position="54"/>
        <end position="326"/>
    </location>
</feature>
<comment type="caution">
    <text evidence="3">The sequence shown here is derived from an EMBL/GenBank/DDBJ whole genome shotgun (WGS) entry which is preliminary data.</text>
</comment>
<accession>A0AA45W5Q4</accession>
<proteinExistence type="predicted"/>
<evidence type="ECO:0000313" key="4">
    <source>
        <dbReference type="Proteomes" id="UP000186216"/>
    </source>
</evidence>
<dbReference type="Gene3D" id="3.90.1580.10">
    <property type="entry name" value="paralog of FGE (formylglycine-generating enzyme)"/>
    <property type="match status" value="1"/>
</dbReference>